<keyword evidence="2" id="KW-1133">Transmembrane helix</keyword>
<keyword evidence="2" id="KW-0812">Transmembrane</keyword>
<name>A0ABS0LT21_9LACT</name>
<keyword evidence="2" id="KW-0472">Membrane</keyword>
<sequence length="407" mass="47636">MRGLKRGVLIALWIFTLLSSLSLFKTHDFVSSIFTVLLIFYVGYHYLLKDKKKVNQKSFIGKLKPLIRTKKEKNIIKTEIEINESQSDNSKNGVITKFREQKIDSDIKIKKQILKELKQKIKEANDELEFIEYGLYQRKYKFSDSTTYKLALENIRLKEKVLIKNDQAGIILNPMMLNNSASKGKTMQKQLIKAMIRGFNGEADALLTKISVANSERKVASLERIFEQINKLYKRNEIEISKKYLEYKKEELQLAAEYELMKQEEKEALREQRKKEREDKKLQEEIKKKRQQLEKDRTHYKQMIDSVEEMIKKASESEINALKAQLVEYQDKISELDEIEEDIDYREGHASAGYVYVISNIGSFGKDIYKIGVTRRLEPLERIAELSSASVPFRFDVHALVFSENAF</sequence>
<dbReference type="Proteomes" id="UP000721415">
    <property type="component" value="Unassembled WGS sequence"/>
</dbReference>
<evidence type="ECO:0000259" key="3">
    <source>
        <dbReference type="Pfam" id="PF13250"/>
    </source>
</evidence>
<feature type="coiled-coil region" evidence="1">
    <location>
        <begin position="107"/>
        <end position="134"/>
    </location>
</feature>
<organism evidence="4 5">
    <name type="scientific">Facklamia lactis</name>
    <dbReference type="NCBI Taxonomy" id="2749967"/>
    <lineage>
        <taxon>Bacteria</taxon>
        <taxon>Bacillati</taxon>
        <taxon>Bacillota</taxon>
        <taxon>Bacilli</taxon>
        <taxon>Lactobacillales</taxon>
        <taxon>Aerococcaceae</taxon>
        <taxon>Facklamia</taxon>
    </lineage>
</organism>
<reference evidence="4 5" key="1">
    <citation type="submission" date="2020-07" db="EMBL/GenBank/DDBJ databases">
        <title>Facklamia lactis sp. nov., isolated from raw milk.</title>
        <authorList>
            <person name="Doll E.V."/>
            <person name="Huptas C."/>
            <person name="Staib L."/>
            <person name="Wenning M."/>
            <person name="Scherer S."/>
        </authorList>
    </citation>
    <scope>NUCLEOTIDE SEQUENCE [LARGE SCALE GENOMIC DNA]</scope>
    <source>
        <strain evidence="4 5">DSM 111018</strain>
    </source>
</reference>
<proteinExistence type="predicted"/>
<comment type="caution">
    <text evidence="4">The sequence shown here is derived from an EMBL/GenBank/DDBJ whole genome shotgun (WGS) entry which is preliminary data.</text>
</comment>
<keyword evidence="5" id="KW-1185">Reference proteome</keyword>
<evidence type="ECO:0000256" key="2">
    <source>
        <dbReference type="SAM" id="Phobius"/>
    </source>
</evidence>
<dbReference type="EMBL" id="JACBXQ010000007">
    <property type="protein sequence ID" value="MBG9987305.1"/>
    <property type="molecule type" value="Genomic_DNA"/>
</dbReference>
<gene>
    <name evidence="4" type="ORF">HZY91_10545</name>
</gene>
<keyword evidence="1" id="KW-0175">Coiled coil</keyword>
<dbReference type="RefSeq" id="WP_197116227.1">
    <property type="nucleotide sequence ID" value="NZ_JACBXQ010000007.1"/>
</dbReference>
<dbReference type="InterPro" id="IPR025280">
    <property type="entry name" value="SNIPE"/>
</dbReference>
<accession>A0ABS0LT21</accession>
<feature type="domain" description="SNIPE associated" evidence="3">
    <location>
        <begin position="145"/>
        <end position="263"/>
    </location>
</feature>
<evidence type="ECO:0000313" key="5">
    <source>
        <dbReference type="Proteomes" id="UP000721415"/>
    </source>
</evidence>
<evidence type="ECO:0000256" key="1">
    <source>
        <dbReference type="SAM" id="Coils"/>
    </source>
</evidence>
<dbReference type="Pfam" id="PF13250">
    <property type="entry name" value="SNIPE"/>
    <property type="match status" value="1"/>
</dbReference>
<feature type="transmembrane region" description="Helical" evidence="2">
    <location>
        <begin position="7"/>
        <end position="24"/>
    </location>
</feature>
<feature type="coiled-coil region" evidence="1">
    <location>
        <begin position="212"/>
        <end position="342"/>
    </location>
</feature>
<protein>
    <submittedName>
        <fullName evidence="4">DUF4041 domain-containing protein</fullName>
    </submittedName>
</protein>
<feature type="transmembrane region" description="Helical" evidence="2">
    <location>
        <begin position="30"/>
        <end position="48"/>
    </location>
</feature>
<evidence type="ECO:0000313" key="4">
    <source>
        <dbReference type="EMBL" id="MBG9987305.1"/>
    </source>
</evidence>